<dbReference type="GO" id="GO:0010124">
    <property type="term" value="P:phenylacetate catabolic process"/>
    <property type="evidence" value="ECO:0007669"/>
    <property type="project" value="InterPro"/>
</dbReference>
<gene>
    <name evidence="12" type="primary">paaE</name>
    <name evidence="12" type="ORF">GCM10011487_62830</name>
</gene>
<dbReference type="AlphaFoldDB" id="A0A829YN90"/>
<dbReference type="InterPro" id="IPR001433">
    <property type="entry name" value="OxRdtase_FAD/NAD-bd"/>
</dbReference>
<dbReference type="CDD" id="cd00207">
    <property type="entry name" value="fer2"/>
    <property type="match status" value="1"/>
</dbReference>
<dbReference type="InterPro" id="IPR001041">
    <property type="entry name" value="2Fe-2S_ferredoxin-type"/>
</dbReference>
<protein>
    <submittedName>
        <fullName evidence="12">Phenylacetic acid degradation protein</fullName>
    </submittedName>
</protein>
<keyword evidence="2" id="KW-0285">Flavoprotein</keyword>
<dbReference type="GO" id="GO:0046872">
    <property type="term" value="F:metal ion binding"/>
    <property type="evidence" value="ECO:0007669"/>
    <property type="project" value="UniProtKB-KW"/>
</dbReference>
<dbReference type="PROSITE" id="PS51085">
    <property type="entry name" value="2FE2S_FER_2"/>
    <property type="match status" value="1"/>
</dbReference>
<reference evidence="13" key="1">
    <citation type="submission" date="2020-01" db="EMBL/GenBank/DDBJ databases">
        <title>'Steroidobacter agaridevorans' sp. nov., agar-degrading bacteria isolated from rhizosphere soils.</title>
        <authorList>
            <person name="Ikenaga M."/>
            <person name="Kataoka M."/>
            <person name="Murouchi A."/>
            <person name="Katsuragi S."/>
            <person name="Sakai M."/>
        </authorList>
    </citation>
    <scope>NUCLEOTIDE SEQUENCE [LARGE SCALE GENOMIC DNA]</scope>
    <source>
        <strain evidence="13">YU21-B</strain>
    </source>
</reference>
<dbReference type="Gene3D" id="3.40.50.80">
    <property type="entry name" value="Nucleotide-binding domain of ferredoxin-NADP reductase (FNR) module"/>
    <property type="match status" value="1"/>
</dbReference>
<dbReference type="PRINTS" id="PR00410">
    <property type="entry name" value="PHEHYDRXLASE"/>
</dbReference>
<dbReference type="SUPFAM" id="SSF54292">
    <property type="entry name" value="2Fe-2S ferredoxin-like"/>
    <property type="match status" value="1"/>
</dbReference>
<feature type="domain" description="2Fe-2S ferredoxin-type" evidence="10">
    <location>
        <begin position="272"/>
        <end position="363"/>
    </location>
</feature>
<evidence type="ECO:0000256" key="1">
    <source>
        <dbReference type="ARBA" id="ARBA00001974"/>
    </source>
</evidence>
<dbReference type="SUPFAM" id="SSF63380">
    <property type="entry name" value="Riboflavin synthase domain-like"/>
    <property type="match status" value="1"/>
</dbReference>
<keyword evidence="13" id="KW-1185">Reference proteome</keyword>
<dbReference type="InterPro" id="IPR017938">
    <property type="entry name" value="Riboflavin_synthase-like_b-brl"/>
</dbReference>
<organism evidence="12 13">
    <name type="scientific">Steroidobacter agaridevorans</name>
    <dbReference type="NCBI Taxonomy" id="2695856"/>
    <lineage>
        <taxon>Bacteria</taxon>
        <taxon>Pseudomonadati</taxon>
        <taxon>Pseudomonadota</taxon>
        <taxon>Gammaproteobacteria</taxon>
        <taxon>Steroidobacterales</taxon>
        <taxon>Steroidobacteraceae</taxon>
        <taxon>Steroidobacter</taxon>
    </lineage>
</organism>
<evidence type="ECO:0000313" key="13">
    <source>
        <dbReference type="Proteomes" id="UP000445000"/>
    </source>
</evidence>
<dbReference type="InterPro" id="IPR050415">
    <property type="entry name" value="MRET"/>
</dbReference>
<evidence type="ECO:0000256" key="9">
    <source>
        <dbReference type="ARBA" id="ARBA00034078"/>
    </source>
</evidence>
<dbReference type="Gene3D" id="2.40.30.10">
    <property type="entry name" value="Translation factors"/>
    <property type="match status" value="1"/>
</dbReference>
<comment type="cofactor">
    <cofactor evidence="1">
        <name>FAD</name>
        <dbReference type="ChEBI" id="CHEBI:57692"/>
    </cofactor>
</comment>
<evidence type="ECO:0000256" key="3">
    <source>
        <dbReference type="ARBA" id="ARBA00022714"/>
    </source>
</evidence>
<keyword evidence="3" id="KW-0001">2Fe-2S</keyword>
<evidence type="ECO:0000256" key="2">
    <source>
        <dbReference type="ARBA" id="ARBA00022630"/>
    </source>
</evidence>
<feature type="domain" description="FAD-binding FR-type" evidence="11">
    <location>
        <begin position="2"/>
        <end position="106"/>
    </location>
</feature>
<dbReference type="InterPro" id="IPR012675">
    <property type="entry name" value="Beta-grasp_dom_sf"/>
</dbReference>
<dbReference type="PROSITE" id="PS51384">
    <property type="entry name" value="FAD_FR"/>
    <property type="match status" value="1"/>
</dbReference>
<dbReference type="NCBIfam" id="TIGR02160">
    <property type="entry name" value="PA_CoA_Oxy5"/>
    <property type="match status" value="1"/>
</dbReference>
<evidence type="ECO:0000256" key="6">
    <source>
        <dbReference type="ARBA" id="ARBA00023002"/>
    </source>
</evidence>
<evidence type="ECO:0000313" key="12">
    <source>
        <dbReference type="EMBL" id="GFE84283.1"/>
    </source>
</evidence>
<proteinExistence type="predicted"/>
<keyword evidence="4" id="KW-0479">Metal-binding</keyword>
<dbReference type="InterPro" id="IPR039261">
    <property type="entry name" value="FNR_nucleotide-bd"/>
</dbReference>
<dbReference type="GO" id="GO:0016491">
    <property type="term" value="F:oxidoreductase activity"/>
    <property type="evidence" value="ECO:0007669"/>
    <property type="project" value="UniProtKB-KW"/>
</dbReference>
<keyword evidence="6" id="KW-0560">Oxidoreductase</keyword>
<dbReference type="Proteomes" id="UP000445000">
    <property type="component" value="Unassembled WGS sequence"/>
</dbReference>
<comment type="cofactor">
    <cofactor evidence="9">
        <name>[2Fe-2S] cluster</name>
        <dbReference type="ChEBI" id="CHEBI:190135"/>
    </cofactor>
</comment>
<dbReference type="Pfam" id="PF00175">
    <property type="entry name" value="NAD_binding_1"/>
    <property type="match status" value="1"/>
</dbReference>
<comment type="caution">
    <text evidence="12">The sequence shown here is derived from an EMBL/GenBank/DDBJ whole genome shotgun (WGS) entry which is preliminary data.</text>
</comment>
<keyword evidence="7" id="KW-0408">Iron</keyword>
<dbReference type="Pfam" id="PF00970">
    <property type="entry name" value="FAD_binding_6"/>
    <property type="match status" value="1"/>
</dbReference>
<dbReference type="GO" id="GO:0051537">
    <property type="term" value="F:2 iron, 2 sulfur cluster binding"/>
    <property type="evidence" value="ECO:0007669"/>
    <property type="project" value="UniProtKB-KW"/>
</dbReference>
<dbReference type="GO" id="GO:0050660">
    <property type="term" value="F:flavin adenine dinucleotide binding"/>
    <property type="evidence" value="ECO:0007669"/>
    <property type="project" value="TreeGrafter"/>
</dbReference>
<evidence type="ECO:0000256" key="5">
    <source>
        <dbReference type="ARBA" id="ARBA00022827"/>
    </source>
</evidence>
<dbReference type="EMBL" id="BLJN01000008">
    <property type="protein sequence ID" value="GFE84283.1"/>
    <property type="molecule type" value="Genomic_DNA"/>
</dbReference>
<evidence type="ECO:0000256" key="7">
    <source>
        <dbReference type="ARBA" id="ARBA00023004"/>
    </source>
</evidence>
<evidence type="ECO:0000256" key="8">
    <source>
        <dbReference type="ARBA" id="ARBA00023014"/>
    </source>
</evidence>
<dbReference type="InterPro" id="IPR008333">
    <property type="entry name" value="Cbr1-like_FAD-bd_dom"/>
</dbReference>
<keyword evidence="5" id="KW-0274">FAD</keyword>
<dbReference type="InterPro" id="IPR001709">
    <property type="entry name" value="Flavoprot_Pyr_Nucl_cyt_Rdtase"/>
</dbReference>
<dbReference type="InterPro" id="IPR036010">
    <property type="entry name" value="2Fe-2S_ferredoxin-like_sf"/>
</dbReference>
<sequence>MLTFHPLKVADVHPEGSDALCISFEVPESLREAYRFLPGQHVGVRAQIGGQEVRRTYSICSAADDSHLRIGVRVHDNGSMSQYLANQLRAGDSIEVLTPTGRFFAEPQPAAERTYCAFAGGSGITPILGIVKNLLAREPNSRFMLFYSNRTTSTIMFAEELLALKDRYPTRLSLYFLLSREPQDVELFNGRLDREKVTLLSKEVFDPLDTDAFFLCGPGDMIESVRDTLVGLGVDAKRIHTERFASDMPAGSIQPALAAQAKPKRVTAEEVAEITITMDGRQRTFAMLDDDATVLDAAERMGMELPYSCRAGVCSTCRVKVTRGSAEMAVNYALEPWEVKEGFVLCCQAKPTSRELELTYDER</sequence>
<dbReference type="InterPro" id="IPR011884">
    <property type="entry name" value="PaaE"/>
</dbReference>
<dbReference type="PANTHER" id="PTHR47354:SF8">
    <property type="entry name" value="1,2-PHENYLACETYL-COA EPOXIDASE, SUBUNIT E"/>
    <property type="match status" value="1"/>
</dbReference>
<dbReference type="RefSeq" id="WP_161815877.1">
    <property type="nucleotide sequence ID" value="NZ_BLJN01000008.1"/>
</dbReference>
<dbReference type="Gene3D" id="3.10.20.30">
    <property type="match status" value="1"/>
</dbReference>
<dbReference type="CDD" id="cd06214">
    <property type="entry name" value="PA_degradation_oxidoreductase_like"/>
    <property type="match status" value="1"/>
</dbReference>
<dbReference type="InterPro" id="IPR017927">
    <property type="entry name" value="FAD-bd_FR_type"/>
</dbReference>
<accession>A0A829YN90</accession>
<evidence type="ECO:0000259" key="11">
    <source>
        <dbReference type="PROSITE" id="PS51384"/>
    </source>
</evidence>
<dbReference type="PRINTS" id="PR00371">
    <property type="entry name" value="FPNCR"/>
</dbReference>
<dbReference type="SUPFAM" id="SSF52343">
    <property type="entry name" value="Ferredoxin reductase-like, C-terminal NADP-linked domain"/>
    <property type="match status" value="1"/>
</dbReference>
<keyword evidence="8" id="KW-0411">Iron-sulfur</keyword>
<evidence type="ECO:0000256" key="4">
    <source>
        <dbReference type="ARBA" id="ARBA00022723"/>
    </source>
</evidence>
<name>A0A829YN90_9GAMM</name>
<dbReference type="PANTHER" id="PTHR47354">
    <property type="entry name" value="NADH OXIDOREDUCTASE HCR"/>
    <property type="match status" value="1"/>
</dbReference>
<dbReference type="PROSITE" id="PS00197">
    <property type="entry name" value="2FE2S_FER_1"/>
    <property type="match status" value="1"/>
</dbReference>
<evidence type="ECO:0000259" key="10">
    <source>
        <dbReference type="PROSITE" id="PS51085"/>
    </source>
</evidence>
<dbReference type="InterPro" id="IPR006058">
    <property type="entry name" value="2Fe2S_fd_BS"/>
</dbReference>
<dbReference type="Pfam" id="PF00111">
    <property type="entry name" value="Fer2"/>
    <property type="match status" value="1"/>
</dbReference>